<protein>
    <recommendedName>
        <fullName evidence="3">ASCH domain-containing protein</fullName>
    </recommendedName>
</protein>
<keyword evidence="2" id="KW-1185">Reference proteome</keyword>
<dbReference type="SUPFAM" id="SSF56399">
    <property type="entry name" value="ADP-ribosylation"/>
    <property type="match status" value="1"/>
</dbReference>
<dbReference type="EMBL" id="JABFTX010000001">
    <property type="protein sequence ID" value="MCE8001641.1"/>
    <property type="molecule type" value="Genomic_DNA"/>
</dbReference>
<proteinExistence type="predicted"/>
<comment type="caution">
    <text evidence="1">The sequence shown here is derived from an EMBL/GenBank/DDBJ whole genome shotgun (WGS) entry which is preliminary data.</text>
</comment>
<dbReference type="Proteomes" id="UP001320168">
    <property type="component" value="Unassembled WGS sequence"/>
</dbReference>
<gene>
    <name evidence="1" type="ORF">HOP53_02195</name>
</gene>
<organism evidence="1 2">
    <name type="scientific">Billgrantia ethanolica</name>
    <dbReference type="NCBI Taxonomy" id="2733486"/>
    <lineage>
        <taxon>Bacteria</taxon>
        <taxon>Pseudomonadati</taxon>
        <taxon>Pseudomonadota</taxon>
        <taxon>Gammaproteobacteria</taxon>
        <taxon>Oceanospirillales</taxon>
        <taxon>Halomonadaceae</taxon>
        <taxon>Billgrantia</taxon>
    </lineage>
</organism>
<sequence>MPELKGMRSPYEVYTQEAEKEAVFEAVRVKEFPHAPSRMGAIYLFASAEDAAAANEKWWQGARVVLAASIIEASRFGSFDAAHLDAPAEGWDAAARSYWRGHFTEQPQTEVIVEGVVQLHGWEPYARLLSG</sequence>
<evidence type="ECO:0000313" key="2">
    <source>
        <dbReference type="Proteomes" id="UP001320168"/>
    </source>
</evidence>
<dbReference type="RefSeq" id="WP_234268492.1">
    <property type="nucleotide sequence ID" value="NZ_JABFTX010000001.1"/>
</dbReference>
<evidence type="ECO:0008006" key="3">
    <source>
        <dbReference type="Google" id="ProtNLM"/>
    </source>
</evidence>
<evidence type="ECO:0000313" key="1">
    <source>
        <dbReference type="EMBL" id="MCE8001641.1"/>
    </source>
</evidence>
<name>A0ABS8ZYK1_9GAMM</name>
<accession>A0ABS8ZYK1</accession>
<reference evidence="1 2" key="1">
    <citation type="journal article" date="2021" name="Front. Microbiol.">
        <title>Aerobic Denitrification and Heterotrophic Sulfur Oxidation in the Genus Halomonas Revealed by Six Novel Species Characterizations and Genome-Based Analysis.</title>
        <authorList>
            <person name="Wang L."/>
            <person name="Shao Z."/>
        </authorList>
    </citation>
    <scope>NUCLEOTIDE SEQUENCE [LARGE SCALE GENOMIC DNA]</scope>
    <source>
        <strain evidence="1 2">MCCC 1A11081</strain>
    </source>
</reference>